<evidence type="ECO:0000256" key="6">
    <source>
        <dbReference type="ARBA" id="ARBA00023239"/>
    </source>
</evidence>
<dbReference type="PIRSF" id="PIRSF006113">
    <property type="entry name" value="PTP_synth"/>
    <property type="match status" value="1"/>
</dbReference>
<keyword evidence="6 8" id="KW-0456">Lyase</keyword>
<gene>
    <name evidence="11" type="ORF">GMBLW1_07600</name>
</gene>
<keyword evidence="5 8" id="KW-0862">Zinc</keyword>
<evidence type="ECO:0000256" key="5">
    <source>
        <dbReference type="ARBA" id="ARBA00022833"/>
    </source>
</evidence>
<dbReference type="Pfam" id="PF01242">
    <property type="entry name" value="PTPS"/>
    <property type="match status" value="1"/>
</dbReference>
<keyword evidence="8" id="KW-0671">Queuosine biosynthesis</keyword>
<proteinExistence type="inferred from homology"/>
<evidence type="ECO:0000256" key="3">
    <source>
        <dbReference type="ARBA" id="ARBA00018141"/>
    </source>
</evidence>
<reference evidence="11" key="1">
    <citation type="submission" date="2019-04" db="EMBL/GenBank/DDBJ databases">
        <authorList>
            <consortium name="Science for Life Laboratories"/>
        </authorList>
    </citation>
    <scope>NUCLEOTIDE SEQUENCE</scope>
    <source>
        <strain evidence="11">MBLW1</strain>
    </source>
</reference>
<evidence type="ECO:0000256" key="8">
    <source>
        <dbReference type="PIRNR" id="PIRNR006113"/>
    </source>
</evidence>
<evidence type="ECO:0000313" key="11">
    <source>
        <dbReference type="EMBL" id="VIP03200.1"/>
    </source>
</evidence>
<evidence type="ECO:0000256" key="10">
    <source>
        <dbReference type="PIRSR" id="PIRSR006113-2"/>
    </source>
</evidence>
<evidence type="ECO:0000256" key="1">
    <source>
        <dbReference type="ARBA" id="ARBA00005061"/>
    </source>
</evidence>
<feature type="active site" description="Charge relay system" evidence="9">
    <location>
        <position position="123"/>
    </location>
</feature>
<accession>A0A6C2YNJ9</accession>
<dbReference type="GO" id="GO:0046872">
    <property type="term" value="F:metal ion binding"/>
    <property type="evidence" value="ECO:0007669"/>
    <property type="project" value="UniProtKB-KW"/>
</dbReference>
<organism evidence="11">
    <name type="scientific">Tuwongella immobilis</name>
    <dbReference type="NCBI Taxonomy" id="692036"/>
    <lineage>
        <taxon>Bacteria</taxon>
        <taxon>Pseudomonadati</taxon>
        <taxon>Planctomycetota</taxon>
        <taxon>Planctomycetia</taxon>
        <taxon>Gemmatales</taxon>
        <taxon>Gemmataceae</taxon>
        <taxon>Tuwongella</taxon>
    </lineage>
</organism>
<comment type="cofactor">
    <cofactor evidence="8 10">
        <name>Zn(2+)</name>
        <dbReference type="ChEBI" id="CHEBI:29105"/>
    </cofactor>
    <text evidence="8 10">Binds 1 zinc ion per subunit.</text>
</comment>
<dbReference type="Proteomes" id="UP000464378">
    <property type="component" value="Chromosome"/>
</dbReference>
<feature type="binding site" evidence="10">
    <location>
        <position position="14"/>
    </location>
    <ligand>
        <name>Zn(2+)</name>
        <dbReference type="ChEBI" id="CHEBI:29105"/>
    </ligand>
</feature>
<comment type="catalytic activity">
    <reaction evidence="7 8">
        <text>7,8-dihydroneopterin 3'-triphosphate + H2O = 6-carboxy-5,6,7,8-tetrahydropterin + triphosphate + acetaldehyde + 2 H(+)</text>
        <dbReference type="Rhea" id="RHEA:27966"/>
        <dbReference type="ChEBI" id="CHEBI:15343"/>
        <dbReference type="ChEBI" id="CHEBI:15377"/>
        <dbReference type="ChEBI" id="CHEBI:15378"/>
        <dbReference type="ChEBI" id="CHEBI:18036"/>
        <dbReference type="ChEBI" id="CHEBI:58462"/>
        <dbReference type="ChEBI" id="CHEBI:61032"/>
        <dbReference type="EC" id="4.1.2.50"/>
    </reaction>
</comment>
<comment type="pathway">
    <text evidence="1 8">Purine metabolism; 7-cyano-7-deazaguanine biosynthesis.</text>
</comment>
<dbReference type="UniPathway" id="UPA00391"/>
<dbReference type="InParanoid" id="A0A6C2YNJ9"/>
<evidence type="ECO:0000256" key="9">
    <source>
        <dbReference type="PIRSR" id="PIRSR006113-1"/>
    </source>
</evidence>
<dbReference type="EC" id="4.-.-.-" evidence="8"/>
<feature type="binding site" evidence="10">
    <location>
        <position position="29"/>
    </location>
    <ligand>
        <name>Zn(2+)</name>
        <dbReference type="ChEBI" id="CHEBI:29105"/>
    </ligand>
</feature>
<dbReference type="KEGG" id="tim:GMBLW1_07600"/>
<evidence type="ECO:0000256" key="2">
    <source>
        <dbReference type="ARBA" id="ARBA00008900"/>
    </source>
</evidence>
<feature type="active site" description="Proton acceptor" evidence="9">
    <location>
        <position position="23"/>
    </location>
</feature>
<evidence type="ECO:0000256" key="4">
    <source>
        <dbReference type="ARBA" id="ARBA00022723"/>
    </source>
</evidence>
<protein>
    <recommendedName>
        <fullName evidence="3 8">6-carboxy-5,6,7,8-tetrahydropterin synthase</fullName>
        <ecNumber evidence="8">4.-.-.-</ecNumber>
    </recommendedName>
</protein>
<dbReference type="FunCoup" id="A0A6C2YNJ9">
    <property type="interactions" value="192"/>
</dbReference>
<dbReference type="EMBL" id="LR593887">
    <property type="protein sequence ID" value="VTS03687.1"/>
    <property type="molecule type" value="Genomic_DNA"/>
</dbReference>
<dbReference type="RefSeq" id="WP_162658291.1">
    <property type="nucleotide sequence ID" value="NZ_LR593887.1"/>
</dbReference>
<dbReference type="SUPFAM" id="SSF55620">
    <property type="entry name" value="Tetrahydrobiopterin biosynthesis enzymes-like"/>
    <property type="match status" value="1"/>
</dbReference>
<keyword evidence="4 8" id="KW-0479">Metal-binding</keyword>
<dbReference type="InterPro" id="IPR038418">
    <property type="entry name" value="6-PTP_synth/QueD_sf"/>
</dbReference>
<evidence type="ECO:0000256" key="7">
    <source>
        <dbReference type="ARBA" id="ARBA00048807"/>
    </source>
</evidence>
<name>A0A6C2YNJ9_9BACT</name>
<dbReference type="AlphaFoldDB" id="A0A6C2YNJ9"/>
<keyword evidence="12" id="KW-1185">Reference proteome</keyword>
<dbReference type="InterPro" id="IPR007115">
    <property type="entry name" value="6-PTP_synth/QueD"/>
</dbReference>
<sequence>MFRVTREFEFCFGHRLLNYQGKCQNIHGHNGKAVITLGSKELDSLGMVIDFVQIKRVMKTWIDDTLDHKLLLQKDDPIIPYLQQHGLPVFPMDENPTTENIAKLIYEVAKSKGLPILEVTMWETEYSYATYTE</sequence>
<dbReference type="Gene3D" id="3.30.479.10">
    <property type="entry name" value="6-pyruvoyl tetrahydropterin synthase/QueD"/>
    <property type="match status" value="1"/>
</dbReference>
<feature type="binding site" evidence="10">
    <location>
        <position position="27"/>
    </location>
    <ligand>
        <name>Zn(2+)</name>
        <dbReference type="ChEBI" id="CHEBI:29105"/>
    </ligand>
</feature>
<dbReference type="PANTHER" id="PTHR12589">
    <property type="entry name" value="PYRUVOYL TETRAHYDROBIOPTERIN SYNTHASE"/>
    <property type="match status" value="1"/>
</dbReference>
<feature type="active site" description="Charge relay system" evidence="9">
    <location>
        <position position="68"/>
    </location>
</feature>
<evidence type="ECO:0000313" key="12">
    <source>
        <dbReference type="Proteomes" id="UP000464378"/>
    </source>
</evidence>
<dbReference type="EMBL" id="LR586016">
    <property type="protein sequence ID" value="VIP03200.1"/>
    <property type="molecule type" value="Genomic_DNA"/>
</dbReference>
<dbReference type="GO" id="GO:0070497">
    <property type="term" value="F:6-carboxytetrahydropterin synthase activity"/>
    <property type="evidence" value="ECO:0007669"/>
    <property type="project" value="UniProtKB-EC"/>
</dbReference>
<comment type="similarity">
    <text evidence="2 8">Belongs to the PTPS family. QueD subfamily.</text>
</comment>
<dbReference type="GO" id="GO:0008616">
    <property type="term" value="P:tRNA queuosine(34) biosynthetic process"/>
    <property type="evidence" value="ECO:0007669"/>
    <property type="project" value="UniProtKB-KW"/>
</dbReference>
<dbReference type="PANTHER" id="PTHR12589:SF7">
    <property type="entry name" value="6-PYRUVOYL TETRAHYDROBIOPTERIN SYNTHASE"/>
    <property type="match status" value="1"/>
</dbReference>